<evidence type="ECO:0000259" key="2">
    <source>
        <dbReference type="PROSITE" id="PS50240"/>
    </source>
</evidence>
<dbReference type="InterPro" id="IPR009003">
    <property type="entry name" value="Peptidase_S1_PA"/>
</dbReference>
<dbReference type="PRINTS" id="PR00722">
    <property type="entry name" value="CHYMOTRYPSIN"/>
</dbReference>
<dbReference type="PROSITE" id="PS00134">
    <property type="entry name" value="TRYPSIN_HIS"/>
    <property type="match status" value="1"/>
</dbReference>
<reference evidence="4" key="1">
    <citation type="journal article" date="2013" name="Nature">
        <title>Pan genome of the phytoplankton Emiliania underpins its global distribution.</title>
        <authorList>
            <person name="Read B.A."/>
            <person name="Kegel J."/>
            <person name="Klute M.J."/>
            <person name="Kuo A."/>
            <person name="Lefebvre S.C."/>
            <person name="Maumus F."/>
            <person name="Mayer C."/>
            <person name="Miller J."/>
            <person name="Monier A."/>
            <person name="Salamov A."/>
            <person name="Young J."/>
            <person name="Aguilar M."/>
            <person name="Claverie J.M."/>
            <person name="Frickenhaus S."/>
            <person name="Gonzalez K."/>
            <person name="Herman E.K."/>
            <person name="Lin Y.C."/>
            <person name="Napier J."/>
            <person name="Ogata H."/>
            <person name="Sarno A.F."/>
            <person name="Shmutz J."/>
            <person name="Schroeder D."/>
            <person name="de Vargas C."/>
            <person name="Verret F."/>
            <person name="von Dassow P."/>
            <person name="Valentin K."/>
            <person name="Van de Peer Y."/>
            <person name="Wheeler G."/>
            <person name="Dacks J.B."/>
            <person name="Delwiche C.F."/>
            <person name="Dyhrman S.T."/>
            <person name="Glockner G."/>
            <person name="John U."/>
            <person name="Richards T."/>
            <person name="Worden A.Z."/>
            <person name="Zhang X."/>
            <person name="Grigoriev I.V."/>
            <person name="Allen A.E."/>
            <person name="Bidle K."/>
            <person name="Borodovsky M."/>
            <person name="Bowler C."/>
            <person name="Brownlee C."/>
            <person name="Cock J.M."/>
            <person name="Elias M."/>
            <person name="Gladyshev V.N."/>
            <person name="Groth M."/>
            <person name="Guda C."/>
            <person name="Hadaegh A."/>
            <person name="Iglesias-Rodriguez M.D."/>
            <person name="Jenkins J."/>
            <person name="Jones B.M."/>
            <person name="Lawson T."/>
            <person name="Leese F."/>
            <person name="Lindquist E."/>
            <person name="Lobanov A."/>
            <person name="Lomsadze A."/>
            <person name="Malik S.B."/>
            <person name="Marsh M.E."/>
            <person name="Mackinder L."/>
            <person name="Mock T."/>
            <person name="Mueller-Roeber B."/>
            <person name="Pagarete A."/>
            <person name="Parker M."/>
            <person name="Probert I."/>
            <person name="Quesneville H."/>
            <person name="Raines C."/>
            <person name="Rensing S.A."/>
            <person name="Riano-Pachon D.M."/>
            <person name="Richier S."/>
            <person name="Rokitta S."/>
            <person name="Shiraiwa Y."/>
            <person name="Soanes D.M."/>
            <person name="van der Giezen M."/>
            <person name="Wahlund T.M."/>
            <person name="Williams B."/>
            <person name="Wilson W."/>
            <person name="Wolfe G."/>
            <person name="Wurch L.L."/>
        </authorList>
    </citation>
    <scope>NUCLEOTIDE SEQUENCE</scope>
</reference>
<dbReference type="PANTHER" id="PTHR24256">
    <property type="entry name" value="TRYPTASE-RELATED"/>
    <property type="match status" value="1"/>
</dbReference>
<evidence type="ECO:0000313" key="4">
    <source>
        <dbReference type="Proteomes" id="UP000013827"/>
    </source>
</evidence>
<dbReference type="HOGENOM" id="CLU_1368455_0_0_1"/>
<dbReference type="InterPro" id="IPR001314">
    <property type="entry name" value="Peptidase_S1A"/>
</dbReference>
<dbReference type="Proteomes" id="UP000013827">
    <property type="component" value="Unassembled WGS sequence"/>
</dbReference>
<sequence length="200" mass="22062">MLLAVALVFAVPRDSRELVIKGDTAPPHKYTHVVSLRRSENINGPPSYADMKHCGGGGIGFGTGWQPCGFCGGSLIATNVVLTAAHCFNSNGYNWYSPQMNKANAPFLWVGVHRWNLNDPDHEEVETDTCSGWIKVDTITKHHDYDMISDQNDIAILHLAGHVECAETQLVQLDSIEYSVYDRWLYSEAVVVGWGNTQAG</sequence>
<dbReference type="GeneID" id="17270707"/>
<name>A0A0D3JNS6_EMIH1</name>
<dbReference type="SUPFAM" id="SSF50494">
    <property type="entry name" value="Trypsin-like serine proteases"/>
    <property type="match status" value="1"/>
</dbReference>
<dbReference type="Gene3D" id="2.40.10.10">
    <property type="entry name" value="Trypsin-like serine proteases"/>
    <property type="match status" value="1"/>
</dbReference>
<accession>A0A0D3JNS6</accession>
<dbReference type="STRING" id="2903.R1EQ99"/>
<dbReference type="GO" id="GO:0006508">
    <property type="term" value="P:proteolysis"/>
    <property type="evidence" value="ECO:0007669"/>
    <property type="project" value="InterPro"/>
</dbReference>
<dbReference type="KEGG" id="ehx:EMIHUDRAFT_206303"/>
<reference evidence="3" key="2">
    <citation type="submission" date="2024-10" db="UniProtKB">
        <authorList>
            <consortium name="EnsemblProtists"/>
        </authorList>
    </citation>
    <scope>IDENTIFICATION</scope>
</reference>
<dbReference type="InterPro" id="IPR051487">
    <property type="entry name" value="Ser/Thr_Proteases_Immune/Dev"/>
</dbReference>
<keyword evidence="4" id="KW-1185">Reference proteome</keyword>
<dbReference type="PROSITE" id="PS50240">
    <property type="entry name" value="TRYPSIN_DOM"/>
    <property type="match status" value="1"/>
</dbReference>
<dbReference type="AlphaFoldDB" id="A0A0D3JNS6"/>
<evidence type="ECO:0000256" key="1">
    <source>
        <dbReference type="ARBA" id="ARBA00023157"/>
    </source>
</evidence>
<dbReference type="PaxDb" id="2903-EOD25161"/>
<dbReference type="InterPro" id="IPR001254">
    <property type="entry name" value="Trypsin_dom"/>
</dbReference>
<dbReference type="RefSeq" id="XP_005777590.1">
    <property type="nucleotide sequence ID" value="XM_005777533.1"/>
</dbReference>
<organism evidence="3 4">
    <name type="scientific">Emiliania huxleyi (strain CCMP1516)</name>
    <dbReference type="NCBI Taxonomy" id="280463"/>
    <lineage>
        <taxon>Eukaryota</taxon>
        <taxon>Haptista</taxon>
        <taxon>Haptophyta</taxon>
        <taxon>Prymnesiophyceae</taxon>
        <taxon>Isochrysidales</taxon>
        <taxon>Noelaerhabdaceae</taxon>
        <taxon>Emiliania</taxon>
    </lineage>
</organism>
<feature type="domain" description="Peptidase S1" evidence="2">
    <location>
        <begin position="19"/>
        <end position="200"/>
    </location>
</feature>
<proteinExistence type="predicted"/>
<dbReference type="EnsemblProtists" id="EOD25161">
    <property type="protein sequence ID" value="EOD25161"/>
    <property type="gene ID" value="EMIHUDRAFT_206303"/>
</dbReference>
<keyword evidence="1" id="KW-1015">Disulfide bond</keyword>
<evidence type="ECO:0000313" key="3">
    <source>
        <dbReference type="EnsemblProtists" id="EOD25161"/>
    </source>
</evidence>
<protein>
    <recommendedName>
        <fullName evidence="2">Peptidase S1 domain-containing protein</fullName>
    </recommendedName>
</protein>
<dbReference type="InterPro" id="IPR043504">
    <property type="entry name" value="Peptidase_S1_PA_chymotrypsin"/>
</dbReference>
<dbReference type="InterPro" id="IPR018114">
    <property type="entry name" value="TRYPSIN_HIS"/>
</dbReference>
<dbReference type="Pfam" id="PF00089">
    <property type="entry name" value="Trypsin"/>
    <property type="match status" value="1"/>
</dbReference>
<dbReference type="GO" id="GO:0004252">
    <property type="term" value="F:serine-type endopeptidase activity"/>
    <property type="evidence" value="ECO:0007669"/>
    <property type="project" value="InterPro"/>
</dbReference>
<dbReference type="SMART" id="SM00020">
    <property type="entry name" value="Tryp_SPc"/>
    <property type="match status" value="1"/>
</dbReference>